<dbReference type="RefSeq" id="WP_162655497.1">
    <property type="nucleotide sequence ID" value="NZ_BNBR01000004.1"/>
</dbReference>
<organism evidence="2 3">
    <name type="scientific">Streptomyces griseosporeus</name>
    <dbReference type="NCBI Taxonomy" id="1910"/>
    <lineage>
        <taxon>Bacteria</taxon>
        <taxon>Bacillati</taxon>
        <taxon>Actinomycetota</taxon>
        <taxon>Actinomycetes</taxon>
        <taxon>Kitasatosporales</taxon>
        <taxon>Streptomycetaceae</taxon>
        <taxon>Streptomyces</taxon>
    </lineage>
</organism>
<protein>
    <submittedName>
        <fullName evidence="2">Uncharacterized protein</fullName>
    </submittedName>
</protein>
<gene>
    <name evidence="2" type="ORF">AB0470_36485</name>
</gene>
<evidence type="ECO:0000256" key="1">
    <source>
        <dbReference type="SAM" id="MobiDB-lite"/>
    </source>
</evidence>
<dbReference type="Proteomes" id="UP001553148">
    <property type="component" value="Unassembled WGS sequence"/>
</dbReference>
<proteinExistence type="predicted"/>
<name>A0ABV3L0E9_STRGS</name>
<comment type="caution">
    <text evidence="2">The sequence shown here is derived from an EMBL/GenBank/DDBJ whole genome shotgun (WGS) entry which is preliminary data.</text>
</comment>
<reference evidence="2 3" key="1">
    <citation type="submission" date="2024-06" db="EMBL/GenBank/DDBJ databases">
        <title>The Natural Products Discovery Center: Release of the First 8490 Sequenced Strains for Exploring Actinobacteria Biosynthetic Diversity.</title>
        <authorList>
            <person name="Kalkreuter E."/>
            <person name="Kautsar S.A."/>
            <person name="Yang D."/>
            <person name="Bader C.D."/>
            <person name="Teijaro C.N."/>
            <person name="Fluegel L."/>
            <person name="Davis C.M."/>
            <person name="Simpson J.R."/>
            <person name="Lauterbach L."/>
            <person name="Steele A.D."/>
            <person name="Gui C."/>
            <person name="Meng S."/>
            <person name="Li G."/>
            <person name="Viehrig K."/>
            <person name="Ye F."/>
            <person name="Su P."/>
            <person name="Kiefer A.F."/>
            <person name="Nichols A."/>
            <person name="Cepeda A.J."/>
            <person name="Yan W."/>
            <person name="Fan B."/>
            <person name="Jiang Y."/>
            <person name="Adhikari A."/>
            <person name="Zheng C.-J."/>
            <person name="Schuster L."/>
            <person name="Cowan T.M."/>
            <person name="Smanski M.J."/>
            <person name="Chevrette M.G."/>
            <person name="De Carvalho L.P.S."/>
            <person name="Shen B."/>
        </authorList>
    </citation>
    <scope>NUCLEOTIDE SEQUENCE [LARGE SCALE GENOMIC DNA]</scope>
    <source>
        <strain evidence="2 3">NPDC052360</strain>
    </source>
</reference>
<sequence>MTIDTLEPELVSHRQTPDEPQPVAAQPVVVRPALLAGEEHEAPDPWIFRGTD</sequence>
<keyword evidence="3" id="KW-1185">Reference proteome</keyword>
<evidence type="ECO:0000313" key="3">
    <source>
        <dbReference type="Proteomes" id="UP001553148"/>
    </source>
</evidence>
<feature type="region of interest" description="Disordered" evidence="1">
    <location>
        <begin position="1"/>
        <end position="26"/>
    </location>
</feature>
<accession>A0ABV3L0E9</accession>
<evidence type="ECO:0000313" key="2">
    <source>
        <dbReference type="EMBL" id="MEV8465037.1"/>
    </source>
</evidence>
<dbReference type="EMBL" id="JBFAUJ010000030">
    <property type="protein sequence ID" value="MEV8465037.1"/>
    <property type="molecule type" value="Genomic_DNA"/>
</dbReference>